<dbReference type="SUPFAM" id="SSF52096">
    <property type="entry name" value="ClpP/crotonase"/>
    <property type="match status" value="1"/>
</dbReference>
<accession>A0A0R3BS78</accession>
<dbReference type="EMBL" id="LJYF01000051">
    <property type="protein sequence ID" value="KRP85843.1"/>
    <property type="molecule type" value="Genomic_DNA"/>
</dbReference>
<dbReference type="InterPro" id="IPR001753">
    <property type="entry name" value="Enoyl-CoA_hydra/iso"/>
</dbReference>
<comment type="caution">
    <text evidence="4">The sequence shown here is derived from an EMBL/GenBank/DDBJ whole genome shotgun (WGS) entry which is preliminary data.</text>
</comment>
<dbReference type="InterPro" id="IPR018376">
    <property type="entry name" value="Enoyl-CoA_hyd/isom_CS"/>
</dbReference>
<evidence type="ECO:0008006" key="6">
    <source>
        <dbReference type="Google" id="ProtNLM"/>
    </source>
</evidence>
<proteinExistence type="inferred from homology"/>
<dbReference type="CDD" id="cd06558">
    <property type="entry name" value="crotonase-like"/>
    <property type="match status" value="1"/>
</dbReference>
<dbReference type="RefSeq" id="WP_057030403.1">
    <property type="nucleotide sequence ID" value="NZ_LJYF01000051.1"/>
</dbReference>
<keyword evidence="2" id="KW-0456">Lyase</keyword>
<dbReference type="Gene3D" id="1.10.12.10">
    <property type="entry name" value="Lyase 2-enoyl-coa Hydratase, Chain A, domain 2"/>
    <property type="match status" value="1"/>
</dbReference>
<gene>
    <name evidence="4" type="ORF">AOQ72_04165</name>
</gene>
<dbReference type="FunFam" id="3.90.226.10:FF:000009">
    <property type="entry name" value="Carnitinyl-CoA dehydratase"/>
    <property type="match status" value="1"/>
</dbReference>
<dbReference type="GO" id="GO:0006635">
    <property type="term" value="P:fatty acid beta-oxidation"/>
    <property type="evidence" value="ECO:0007669"/>
    <property type="project" value="TreeGrafter"/>
</dbReference>
<evidence type="ECO:0000256" key="3">
    <source>
        <dbReference type="RuleBase" id="RU003707"/>
    </source>
</evidence>
<dbReference type="Gene3D" id="3.90.226.10">
    <property type="entry name" value="2-enoyl-CoA Hydratase, Chain A, domain 1"/>
    <property type="match status" value="1"/>
</dbReference>
<dbReference type="Proteomes" id="UP000051380">
    <property type="component" value="Unassembled WGS sequence"/>
</dbReference>
<protein>
    <recommendedName>
        <fullName evidence="6">2,3-dehydroadipyl-CoA hydratase</fullName>
    </recommendedName>
</protein>
<evidence type="ECO:0000313" key="4">
    <source>
        <dbReference type="EMBL" id="KRP85843.1"/>
    </source>
</evidence>
<evidence type="ECO:0000256" key="1">
    <source>
        <dbReference type="ARBA" id="ARBA00005254"/>
    </source>
</evidence>
<reference evidence="4 5" key="1">
    <citation type="submission" date="2015-09" db="EMBL/GenBank/DDBJ databases">
        <title>Draft Genome Sequence of the Strain BR 3267 (Bradyrhizobium yuanmingense) recommended as inoculant for cowpea in Brazil.</title>
        <authorList>
            <person name="Simoes-Araujo J.L."/>
            <person name="Zilli J.E."/>
        </authorList>
    </citation>
    <scope>NUCLEOTIDE SEQUENCE [LARGE SCALE GENOMIC DNA]</scope>
    <source>
        <strain evidence="4 5">BR3267</strain>
    </source>
</reference>
<dbReference type="PROSITE" id="PS00166">
    <property type="entry name" value="ENOYL_COA_HYDRATASE"/>
    <property type="match status" value="1"/>
</dbReference>
<dbReference type="FunFam" id="1.10.12.10:FF:000001">
    <property type="entry name" value="Probable enoyl-CoA hydratase, mitochondrial"/>
    <property type="match status" value="1"/>
</dbReference>
<dbReference type="PANTHER" id="PTHR11941:SF54">
    <property type="entry name" value="ENOYL-COA HYDRATASE, MITOCHONDRIAL"/>
    <property type="match status" value="1"/>
</dbReference>
<dbReference type="OrthoDB" id="9775794at2"/>
<sequence length="261" mass="27596">MDQAVSPLIVVERAYPGVLLLRLNRPKQRNALSAALLGQLADALRAARSDEAVRCVVLTGDESGFSAGADIKEMQQHGFDALSDPARQHAWDSIAAFPKPLIAAVRGVCLGGGLELAMLADILLVAEGSVLAQPEITIGIMPGDGATQRLTRSIGKSLAMQMVLTGEPISAERAVAAGLASEVLPALELVERALAIARVISKRAPIAAQLAKESIQVAYETPLSAGLAIERRAIRYAFTTDDQKEGMAAFVEKRQPIFSGH</sequence>
<evidence type="ECO:0000256" key="2">
    <source>
        <dbReference type="ARBA" id="ARBA00023239"/>
    </source>
</evidence>
<evidence type="ECO:0000313" key="5">
    <source>
        <dbReference type="Proteomes" id="UP000051380"/>
    </source>
</evidence>
<organism evidence="4 5">
    <name type="scientific">Bradyrhizobium yuanmingense</name>
    <dbReference type="NCBI Taxonomy" id="108015"/>
    <lineage>
        <taxon>Bacteria</taxon>
        <taxon>Pseudomonadati</taxon>
        <taxon>Pseudomonadota</taxon>
        <taxon>Alphaproteobacteria</taxon>
        <taxon>Hyphomicrobiales</taxon>
        <taxon>Nitrobacteraceae</taxon>
        <taxon>Bradyrhizobium</taxon>
    </lineage>
</organism>
<dbReference type="GO" id="GO:0016836">
    <property type="term" value="F:hydro-lyase activity"/>
    <property type="evidence" value="ECO:0007669"/>
    <property type="project" value="UniProtKB-ARBA"/>
</dbReference>
<dbReference type="Pfam" id="PF00378">
    <property type="entry name" value="ECH_1"/>
    <property type="match status" value="1"/>
</dbReference>
<dbReference type="InterPro" id="IPR029045">
    <property type="entry name" value="ClpP/crotonase-like_dom_sf"/>
</dbReference>
<name>A0A0R3BS78_9BRAD</name>
<dbReference type="InterPro" id="IPR014748">
    <property type="entry name" value="Enoyl-CoA_hydra_C"/>
</dbReference>
<dbReference type="AlphaFoldDB" id="A0A0R3BS78"/>
<comment type="similarity">
    <text evidence="1 3">Belongs to the enoyl-CoA hydratase/isomerase family.</text>
</comment>
<dbReference type="PANTHER" id="PTHR11941">
    <property type="entry name" value="ENOYL-COA HYDRATASE-RELATED"/>
    <property type="match status" value="1"/>
</dbReference>